<evidence type="ECO:0000313" key="1">
    <source>
        <dbReference type="EMBL" id="KAA6382955.1"/>
    </source>
</evidence>
<sequence>MTAQISTTASTQDKDYFICNTMIVSGQFVPVTTDTTLKRVIESQTDQDGTYIDWPLPVVKVVSFGGHTLVLSSTGEVGYFKTSEAFVFDPNQEPSSKVIEMEQIIDKTKIPLPSSVKLIPNTTKENSAKLRVAGPCMLRFCRLKLSHERAVDIAISPEWVGVLFENYSLVFFHQRGEMDVPRELFRSDERFIRIFGGNVLTALDKHNKAYSFDWNITAFGFEKETPEKRQQREKMLAEGGNEEIYDV</sequence>
<name>A0A5J4VKA9_9EUKA</name>
<comment type="caution">
    <text evidence="1">The sequence shown here is derived from an EMBL/GenBank/DDBJ whole genome shotgun (WGS) entry which is preliminary data.</text>
</comment>
<accession>A0A5J4VKA9</accession>
<gene>
    <name evidence="1" type="ORF">EZS28_021519</name>
</gene>
<proteinExistence type="predicted"/>
<dbReference type="AlphaFoldDB" id="A0A5J4VKA9"/>
<dbReference type="Proteomes" id="UP000324800">
    <property type="component" value="Unassembled WGS sequence"/>
</dbReference>
<dbReference type="EMBL" id="SNRW01006499">
    <property type="protein sequence ID" value="KAA6382955.1"/>
    <property type="molecule type" value="Genomic_DNA"/>
</dbReference>
<organism evidence="1 2">
    <name type="scientific">Streblomastix strix</name>
    <dbReference type="NCBI Taxonomy" id="222440"/>
    <lineage>
        <taxon>Eukaryota</taxon>
        <taxon>Metamonada</taxon>
        <taxon>Preaxostyla</taxon>
        <taxon>Oxymonadida</taxon>
        <taxon>Streblomastigidae</taxon>
        <taxon>Streblomastix</taxon>
    </lineage>
</organism>
<reference evidence="1 2" key="1">
    <citation type="submission" date="2019-03" db="EMBL/GenBank/DDBJ databases">
        <title>Single cell metagenomics reveals metabolic interactions within the superorganism composed of flagellate Streblomastix strix and complex community of Bacteroidetes bacteria on its surface.</title>
        <authorList>
            <person name="Treitli S.C."/>
            <person name="Kolisko M."/>
            <person name="Husnik F."/>
            <person name="Keeling P."/>
            <person name="Hampl V."/>
        </authorList>
    </citation>
    <scope>NUCLEOTIDE SEQUENCE [LARGE SCALE GENOMIC DNA]</scope>
    <source>
        <strain evidence="1">ST1C</strain>
    </source>
</reference>
<evidence type="ECO:0000313" key="2">
    <source>
        <dbReference type="Proteomes" id="UP000324800"/>
    </source>
</evidence>
<protein>
    <submittedName>
        <fullName evidence="1">Uncharacterized protein</fullName>
    </submittedName>
</protein>